<name>A0A7Z0J8Y2_9ACTN</name>
<dbReference type="Pfam" id="PF08905">
    <property type="entry name" value="DUF1850"/>
    <property type="match status" value="1"/>
</dbReference>
<dbReference type="AlphaFoldDB" id="A0A7Z0J8Y2"/>
<dbReference type="InterPro" id="IPR015001">
    <property type="entry name" value="DUF1850"/>
</dbReference>
<organism evidence="1 2">
    <name type="scientific">Nocardiopsis aegyptia</name>
    <dbReference type="NCBI Taxonomy" id="220378"/>
    <lineage>
        <taxon>Bacteria</taxon>
        <taxon>Bacillati</taxon>
        <taxon>Actinomycetota</taxon>
        <taxon>Actinomycetes</taxon>
        <taxon>Streptosporangiales</taxon>
        <taxon>Nocardiopsidaceae</taxon>
        <taxon>Nocardiopsis</taxon>
    </lineage>
</organism>
<proteinExistence type="predicted"/>
<comment type="caution">
    <text evidence="1">The sequence shown here is derived from an EMBL/GenBank/DDBJ whole genome shotgun (WGS) entry which is preliminary data.</text>
</comment>
<reference evidence="1 2" key="1">
    <citation type="submission" date="2020-07" db="EMBL/GenBank/DDBJ databases">
        <title>Sequencing the genomes of 1000 actinobacteria strains.</title>
        <authorList>
            <person name="Klenk H.-P."/>
        </authorList>
    </citation>
    <scope>NUCLEOTIDE SEQUENCE [LARGE SCALE GENOMIC DNA]</scope>
    <source>
        <strain evidence="1 2">DSM 44442</strain>
    </source>
</reference>
<evidence type="ECO:0008006" key="3">
    <source>
        <dbReference type="Google" id="ProtNLM"/>
    </source>
</evidence>
<evidence type="ECO:0000313" key="2">
    <source>
        <dbReference type="Proteomes" id="UP000572051"/>
    </source>
</evidence>
<keyword evidence="2" id="KW-1185">Reference proteome</keyword>
<accession>A0A7Z0J8Y2</accession>
<dbReference type="EMBL" id="JACCFS010000001">
    <property type="protein sequence ID" value="NYJ33588.1"/>
    <property type="molecule type" value="Genomic_DNA"/>
</dbReference>
<protein>
    <recommendedName>
        <fullName evidence="3">DUF1850 domain-containing protein</fullName>
    </recommendedName>
</protein>
<dbReference type="RefSeq" id="WP_312889148.1">
    <property type="nucleotide sequence ID" value="NZ_JACCFS010000001.1"/>
</dbReference>
<dbReference type="Proteomes" id="UP000572051">
    <property type="component" value="Unassembled WGS sequence"/>
</dbReference>
<evidence type="ECO:0000313" key="1">
    <source>
        <dbReference type="EMBL" id="NYJ33588.1"/>
    </source>
</evidence>
<gene>
    <name evidence="1" type="ORF">HNR10_001469</name>
</gene>
<sequence>MRSPSALPRAAGALAAAAAVLLTVTGSVDTGTAWFSVRPLTDRSADAAPPVAQVPLAVGDRIELTHTHSVHRRPVYEVFSASAEAGLAMEEMRFDAHGANLPSGPETIDGVTTTFVRDGSGYVVDHHGRPLGTVRMVVGTADVDHRLAAGGREIRLLDLVGPGTGVELYVQTTSGGPIR</sequence>